<reference evidence="2" key="1">
    <citation type="submission" date="2021-06" db="EMBL/GenBank/DDBJ databases">
        <title>Novel Mycoplasma species detected in California sea lions (Zalophus californianus) from the USA.</title>
        <authorList>
            <person name="Volokhov D.V."/>
            <person name="Furtak V.A."/>
            <person name="Zagorodnyaya T.A."/>
        </authorList>
    </citation>
    <scope>NUCLEOTIDE SEQUENCE [LARGE SCALE GENOMIC DNA]</scope>
    <source>
        <strain evidence="2">CSL 4779</strain>
    </source>
</reference>
<sequence>MNRKLLLSLSPIISFAPIATVSCVNPFTDNDLLKNAQRHNKNNSIFANKSFDEFKQKLIKSNIYPTNTEQEKEEFNKVLLSFQNFFEKDIDDINYLTLDKFNISFKIENAKLTNKLIVFKDRKKVSTSSNITTNAQILLMDYLFSKSPFGHTVLNKVWTDSSRVEKTLYQPLDHEGSNIFTFDKSAADVNVDSTIIIPNAIINSLKNDEFVTVQSIETFIKAYKHTISVLSKFIKKIDETNEHNLLNSLAPIYYVLENPKHNFWINKNYAPTEEGVYAMFTKDGFAKLEQNIENRITDFAKDPEAFYKKHKNITNKHFHDDENISEFMKTIEKYNQGIGRLGWTEVVTYSLYFNFPADIQILDFKDKQNNKIYLIQFTDAEGNSILVNPVADFKKDSTTIYKNKNELTAAGYTLDTSNILGQNIQNSVWK</sequence>
<accession>A0ABS6DTS9</accession>
<organism evidence="2 3">
    <name type="scientific">Mycoplasma zalophidermidis</name>
    <dbReference type="NCBI Taxonomy" id="398174"/>
    <lineage>
        <taxon>Bacteria</taxon>
        <taxon>Bacillati</taxon>
        <taxon>Mycoplasmatota</taxon>
        <taxon>Mollicutes</taxon>
        <taxon>Mycoplasmataceae</taxon>
        <taxon>Mycoplasma</taxon>
    </lineage>
</organism>
<comment type="caution">
    <text evidence="2">The sequence shown here is derived from an EMBL/GenBank/DDBJ whole genome shotgun (WGS) entry which is preliminary data.</text>
</comment>
<evidence type="ECO:0000313" key="2">
    <source>
        <dbReference type="EMBL" id="MBU4693844.1"/>
    </source>
</evidence>
<evidence type="ECO:0000313" key="3">
    <source>
        <dbReference type="Proteomes" id="UP000812267"/>
    </source>
</evidence>
<feature type="chain" id="PRO_5045875801" description="Lipoprotein" evidence="1">
    <location>
        <begin position="20"/>
        <end position="430"/>
    </location>
</feature>
<proteinExistence type="predicted"/>
<dbReference type="PROSITE" id="PS51257">
    <property type="entry name" value="PROKAR_LIPOPROTEIN"/>
    <property type="match status" value="1"/>
</dbReference>
<dbReference type="Proteomes" id="UP000812267">
    <property type="component" value="Unassembled WGS sequence"/>
</dbReference>
<feature type="signal peptide" evidence="1">
    <location>
        <begin position="1"/>
        <end position="19"/>
    </location>
</feature>
<evidence type="ECO:0008006" key="4">
    <source>
        <dbReference type="Google" id="ProtNLM"/>
    </source>
</evidence>
<protein>
    <recommendedName>
        <fullName evidence="4">Lipoprotein</fullName>
    </recommendedName>
</protein>
<keyword evidence="3" id="KW-1185">Reference proteome</keyword>
<evidence type="ECO:0000256" key="1">
    <source>
        <dbReference type="SAM" id="SignalP"/>
    </source>
</evidence>
<gene>
    <name evidence="2" type="ORF">KQ878_03050</name>
</gene>
<keyword evidence="1" id="KW-0732">Signal</keyword>
<name>A0ABS6DTS9_9MOLU</name>
<dbReference type="RefSeq" id="WP_216505683.1">
    <property type="nucleotide sequence ID" value="NZ_JAHMHJ010000006.1"/>
</dbReference>
<dbReference type="EMBL" id="JAHMHK010000005">
    <property type="protein sequence ID" value="MBU4693844.1"/>
    <property type="molecule type" value="Genomic_DNA"/>
</dbReference>